<reference evidence="2 3" key="1">
    <citation type="submission" date="2024-05" db="EMBL/GenBank/DDBJ databases">
        <title>Haplotype-resolved chromosome-level genome assembly of Huyou (Citrus changshanensis).</title>
        <authorList>
            <person name="Miao C."/>
            <person name="Chen W."/>
            <person name="Wu Y."/>
            <person name="Wang L."/>
            <person name="Zhao S."/>
            <person name="Grierson D."/>
            <person name="Xu C."/>
            <person name="Chen K."/>
        </authorList>
    </citation>
    <scope>NUCLEOTIDE SEQUENCE [LARGE SCALE GENOMIC DNA]</scope>
    <source>
        <strain evidence="2">01-14</strain>
        <tissue evidence="2">Leaf</tissue>
    </source>
</reference>
<sequence length="159" mass="18322">MKKRKAQRKLDMCQGRTEKKAQEPSNKPFGLIKKAFKKALWGFAHLELFTVRFNEKAAPMALWIKKSTGRIQPLPQAPQGLPLIYKPKELTKRISLKIMPQNSRLYAICPTKNPGVWKNPQDYQYGRFLKDGEIVVLQGNNFDYLQSEKTGYIVILLVS</sequence>
<dbReference type="Proteomes" id="UP001428341">
    <property type="component" value="Unassembled WGS sequence"/>
</dbReference>
<evidence type="ECO:0000313" key="3">
    <source>
        <dbReference type="Proteomes" id="UP001428341"/>
    </source>
</evidence>
<proteinExistence type="predicted"/>
<name>A0AAP0LT50_9ROSI</name>
<protein>
    <submittedName>
        <fullName evidence="2">Uncharacterized protein</fullName>
    </submittedName>
</protein>
<evidence type="ECO:0000256" key="1">
    <source>
        <dbReference type="SAM" id="MobiDB-lite"/>
    </source>
</evidence>
<feature type="compositionally biased region" description="Basic and acidic residues" evidence="1">
    <location>
        <begin position="8"/>
        <end position="22"/>
    </location>
</feature>
<organism evidence="2 3">
    <name type="scientific">Citrus x changshan-huyou</name>
    <dbReference type="NCBI Taxonomy" id="2935761"/>
    <lineage>
        <taxon>Eukaryota</taxon>
        <taxon>Viridiplantae</taxon>
        <taxon>Streptophyta</taxon>
        <taxon>Embryophyta</taxon>
        <taxon>Tracheophyta</taxon>
        <taxon>Spermatophyta</taxon>
        <taxon>Magnoliopsida</taxon>
        <taxon>eudicotyledons</taxon>
        <taxon>Gunneridae</taxon>
        <taxon>Pentapetalae</taxon>
        <taxon>rosids</taxon>
        <taxon>malvids</taxon>
        <taxon>Sapindales</taxon>
        <taxon>Rutaceae</taxon>
        <taxon>Aurantioideae</taxon>
        <taxon>Citrus</taxon>
    </lineage>
</organism>
<evidence type="ECO:0000313" key="2">
    <source>
        <dbReference type="EMBL" id="KAK9181645.1"/>
    </source>
</evidence>
<feature type="region of interest" description="Disordered" evidence="1">
    <location>
        <begin position="1"/>
        <end position="26"/>
    </location>
</feature>
<comment type="caution">
    <text evidence="2">The sequence shown here is derived from an EMBL/GenBank/DDBJ whole genome shotgun (WGS) entry which is preliminary data.</text>
</comment>
<dbReference type="AlphaFoldDB" id="A0AAP0LT50"/>
<keyword evidence="3" id="KW-1185">Reference proteome</keyword>
<gene>
    <name evidence="2" type="ORF">WN944_024784</name>
</gene>
<dbReference type="EMBL" id="JBCGBO010000024">
    <property type="protein sequence ID" value="KAK9181645.1"/>
    <property type="molecule type" value="Genomic_DNA"/>
</dbReference>
<accession>A0AAP0LT50</accession>